<evidence type="ECO:0000256" key="4">
    <source>
        <dbReference type="ARBA" id="ARBA00023136"/>
    </source>
</evidence>
<reference evidence="5 6" key="1">
    <citation type="submission" date="2023-03" db="EMBL/GenBank/DDBJ databases">
        <title>YIM 133296 draft genome.</title>
        <authorList>
            <person name="Xiong L."/>
        </authorList>
    </citation>
    <scope>NUCLEOTIDE SEQUENCE [LARGE SCALE GENOMIC DNA]</scope>
    <source>
        <strain evidence="5 6">YIM 133296</strain>
    </source>
</reference>
<dbReference type="Pfam" id="PF07681">
    <property type="entry name" value="DoxX"/>
    <property type="match status" value="1"/>
</dbReference>
<gene>
    <name evidence="5" type="ORF">P4R38_15855</name>
</gene>
<dbReference type="InterPro" id="IPR032808">
    <property type="entry name" value="DoxX"/>
</dbReference>
<comment type="subcellular location">
    <subcellularLocation>
        <location evidence="1">Membrane</location>
        <topology evidence="1">Multi-pass membrane protein</topology>
    </subcellularLocation>
</comment>
<keyword evidence="3" id="KW-1133">Transmembrane helix</keyword>
<protein>
    <submittedName>
        <fullName evidence="5">DoxX family protein</fullName>
    </submittedName>
</protein>
<name>A0ABT6CEK2_9MICO</name>
<dbReference type="RefSeq" id="WP_275238118.1">
    <property type="nucleotide sequence ID" value="NZ_JARFJC010000021.1"/>
</dbReference>
<evidence type="ECO:0000256" key="1">
    <source>
        <dbReference type="ARBA" id="ARBA00004141"/>
    </source>
</evidence>
<evidence type="ECO:0000313" key="6">
    <source>
        <dbReference type="Proteomes" id="UP001528912"/>
    </source>
</evidence>
<dbReference type="Proteomes" id="UP001528912">
    <property type="component" value="Unassembled WGS sequence"/>
</dbReference>
<keyword evidence="6" id="KW-1185">Reference proteome</keyword>
<comment type="caution">
    <text evidence="5">The sequence shown here is derived from an EMBL/GenBank/DDBJ whole genome shotgun (WGS) entry which is preliminary data.</text>
</comment>
<proteinExistence type="predicted"/>
<keyword evidence="4" id="KW-0472">Membrane</keyword>
<keyword evidence="2" id="KW-0812">Transmembrane</keyword>
<organism evidence="5 6">
    <name type="scientific">Luteipulveratus flavus</name>
    <dbReference type="NCBI Taxonomy" id="3031728"/>
    <lineage>
        <taxon>Bacteria</taxon>
        <taxon>Bacillati</taxon>
        <taxon>Actinomycetota</taxon>
        <taxon>Actinomycetes</taxon>
        <taxon>Micrococcales</taxon>
        <taxon>Dermacoccaceae</taxon>
        <taxon>Luteipulveratus</taxon>
    </lineage>
</organism>
<accession>A0ABT6CEK2</accession>
<evidence type="ECO:0000256" key="3">
    <source>
        <dbReference type="ARBA" id="ARBA00022989"/>
    </source>
</evidence>
<dbReference type="EMBL" id="JAROAV010000038">
    <property type="protein sequence ID" value="MDF8265721.1"/>
    <property type="molecule type" value="Genomic_DNA"/>
</dbReference>
<sequence length="130" mass="13472">MKNPVRAVARLLIGSTYAMLGYDAWTAPGGRVDAAGSTLAALREVIPLPENDEGLVRFNGAVQTVGGAAIALGIMPRPAAAAVLGSLAPTTVAGHAFWKVDDPAARKQQQTQFMKNLAMLGGLVYIVLDG</sequence>
<evidence type="ECO:0000313" key="5">
    <source>
        <dbReference type="EMBL" id="MDF8265721.1"/>
    </source>
</evidence>
<evidence type="ECO:0000256" key="2">
    <source>
        <dbReference type="ARBA" id="ARBA00022692"/>
    </source>
</evidence>